<dbReference type="EMBL" id="AOHO01000012">
    <property type="protein sequence ID" value="EME65696.1"/>
    <property type="molecule type" value="Genomic_DNA"/>
</dbReference>
<comment type="caution">
    <text evidence="3">The sequence shown here is derived from an EMBL/GenBank/DDBJ whole genome shotgun (WGS) entry which is preliminary data.</text>
</comment>
<protein>
    <recommendedName>
        <fullName evidence="5">WXG100 family type VII secretion target</fullName>
    </recommendedName>
</protein>
<proteinExistence type="predicted"/>
<sequence length="109" mass="11721">MAHSTKLNDQQIIAQAARHEETANSVDDQLDNLKKEVESTLAASTSAATRALSSVTGDWVEAVRKTVLSNLNGMAGDMRREAGAQVDTDSDNTQSILNVPMDTTNFLSK</sequence>
<evidence type="ECO:0000313" key="3">
    <source>
        <dbReference type="EMBL" id="EME65696.1"/>
    </source>
</evidence>
<dbReference type="SUPFAM" id="SSF140453">
    <property type="entry name" value="EsxAB dimer-like"/>
    <property type="match status" value="1"/>
</dbReference>
<dbReference type="AlphaFoldDB" id="M2XXJ1"/>
<gene>
    <name evidence="3" type="ORF">H074_00332</name>
</gene>
<evidence type="ECO:0000256" key="1">
    <source>
        <dbReference type="SAM" id="Coils"/>
    </source>
</evidence>
<dbReference type="RefSeq" id="WP_007028017.1">
    <property type="nucleotide sequence ID" value="NZ_AOHO01000012.1"/>
</dbReference>
<evidence type="ECO:0008006" key="5">
    <source>
        <dbReference type="Google" id="ProtNLM"/>
    </source>
</evidence>
<feature type="coiled-coil region" evidence="1">
    <location>
        <begin position="16"/>
        <end position="43"/>
    </location>
</feature>
<evidence type="ECO:0000313" key="4">
    <source>
        <dbReference type="Proteomes" id="UP000054226"/>
    </source>
</evidence>
<dbReference type="InterPro" id="IPR036689">
    <property type="entry name" value="ESAT-6-like_sf"/>
</dbReference>
<feature type="region of interest" description="Disordered" evidence="2">
    <location>
        <begin position="85"/>
        <end position="109"/>
    </location>
</feature>
<keyword evidence="1" id="KW-0175">Coiled coil</keyword>
<organism evidence="3 4">
    <name type="scientific">Amycolatopsis decaplanina DSM 44594</name>
    <dbReference type="NCBI Taxonomy" id="1284240"/>
    <lineage>
        <taxon>Bacteria</taxon>
        <taxon>Bacillati</taxon>
        <taxon>Actinomycetota</taxon>
        <taxon>Actinomycetes</taxon>
        <taxon>Pseudonocardiales</taxon>
        <taxon>Pseudonocardiaceae</taxon>
        <taxon>Amycolatopsis</taxon>
    </lineage>
</organism>
<dbReference type="Proteomes" id="UP000054226">
    <property type="component" value="Unassembled WGS sequence"/>
</dbReference>
<evidence type="ECO:0000256" key="2">
    <source>
        <dbReference type="SAM" id="MobiDB-lite"/>
    </source>
</evidence>
<dbReference type="PATRIC" id="fig|1284240.4.peg.64"/>
<dbReference type="Gene3D" id="1.10.287.1060">
    <property type="entry name" value="ESAT-6-like"/>
    <property type="match status" value="1"/>
</dbReference>
<accession>M2XXJ1</accession>
<name>M2XXJ1_9PSEU</name>
<reference evidence="3 4" key="1">
    <citation type="journal article" date="2013" name="Genome Announc.">
        <title>Draft Genome Sequence of Amycolatopsis decaplanina Strain DSM 44594T.</title>
        <authorList>
            <person name="Kaur N."/>
            <person name="Kumar S."/>
            <person name="Bala M."/>
            <person name="Raghava G.P."/>
            <person name="Mayilraj S."/>
        </authorList>
    </citation>
    <scope>NUCLEOTIDE SEQUENCE [LARGE SCALE GENOMIC DNA]</scope>
    <source>
        <strain evidence="3 4">DSM 44594</strain>
    </source>
</reference>
<feature type="compositionally biased region" description="Polar residues" evidence="2">
    <location>
        <begin position="91"/>
        <end position="109"/>
    </location>
</feature>
<dbReference type="OrthoDB" id="3627720at2"/>
<keyword evidence="4" id="KW-1185">Reference proteome</keyword>